<evidence type="ECO:0008006" key="3">
    <source>
        <dbReference type="Google" id="ProtNLM"/>
    </source>
</evidence>
<proteinExistence type="predicted"/>
<protein>
    <recommendedName>
        <fullName evidence="3">DUF1579 domain-containing protein</fullName>
    </recommendedName>
</protein>
<organism evidence="1 2">
    <name type="scientific">Filimonas zeae</name>
    <dbReference type="NCBI Taxonomy" id="1737353"/>
    <lineage>
        <taxon>Bacteria</taxon>
        <taxon>Pseudomonadati</taxon>
        <taxon>Bacteroidota</taxon>
        <taxon>Chitinophagia</taxon>
        <taxon>Chitinophagales</taxon>
        <taxon>Chitinophagaceae</taxon>
        <taxon>Filimonas</taxon>
    </lineage>
</organism>
<name>A0A917IUS7_9BACT</name>
<dbReference type="AlphaFoldDB" id="A0A917IUS7"/>
<gene>
    <name evidence="1" type="ORF">GCM10011379_15060</name>
</gene>
<evidence type="ECO:0000313" key="1">
    <source>
        <dbReference type="EMBL" id="GGH63773.1"/>
    </source>
</evidence>
<dbReference type="EMBL" id="BMIB01000002">
    <property type="protein sequence ID" value="GGH63773.1"/>
    <property type="molecule type" value="Genomic_DNA"/>
</dbReference>
<reference evidence="1" key="2">
    <citation type="submission" date="2020-09" db="EMBL/GenBank/DDBJ databases">
        <authorList>
            <person name="Sun Q."/>
            <person name="Zhou Y."/>
        </authorList>
    </citation>
    <scope>NUCLEOTIDE SEQUENCE</scope>
    <source>
        <strain evidence="1">CGMCC 1.15290</strain>
    </source>
</reference>
<reference evidence="1" key="1">
    <citation type="journal article" date="2014" name="Int. J. Syst. Evol. Microbiol.">
        <title>Complete genome sequence of Corynebacterium casei LMG S-19264T (=DSM 44701T), isolated from a smear-ripened cheese.</title>
        <authorList>
            <consortium name="US DOE Joint Genome Institute (JGI-PGF)"/>
            <person name="Walter F."/>
            <person name="Albersmeier A."/>
            <person name="Kalinowski J."/>
            <person name="Ruckert C."/>
        </authorList>
    </citation>
    <scope>NUCLEOTIDE SEQUENCE</scope>
    <source>
        <strain evidence="1">CGMCC 1.15290</strain>
    </source>
</reference>
<accession>A0A917IUS7</accession>
<evidence type="ECO:0000313" key="2">
    <source>
        <dbReference type="Proteomes" id="UP000627292"/>
    </source>
</evidence>
<comment type="caution">
    <text evidence="1">The sequence shown here is derived from an EMBL/GenBank/DDBJ whole genome shotgun (WGS) entry which is preliminary data.</text>
</comment>
<dbReference type="Proteomes" id="UP000627292">
    <property type="component" value="Unassembled WGS sequence"/>
</dbReference>
<sequence>MQAQDPVAVRQEKMSKVQFLIGNWDGKGWMLMDGKKEYFNQTEKVTGKLDNAVIIVEGTGTVPETGKVIHHALALLSYDAMKKQYRWTSATTRVGNMLDVVPEVEDNKFVWMINSPVAGKIKYTITLDNGDWLEKGEISKDGGQTWVHYFEMRLQKK</sequence>
<keyword evidence="2" id="KW-1185">Reference proteome</keyword>